<dbReference type="InterPro" id="IPR034904">
    <property type="entry name" value="FSCA_dom_sf"/>
</dbReference>
<dbReference type="Gene3D" id="3.30.300.130">
    <property type="entry name" value="Fe-S cluster assembly (FSCA)"/>
    <property type="match status" value="1"/>
</dbReference>
<dbReference type="RefSeq" id="WP_380839638.1">
    <property type="nucleotide sequence ID" value="NZ_JBHSFP010000005.1"/>
</dbReference>
<dbReference type="SUPFAM" id="SSF117916">
    <property type="entry name" value="Fe-S cluster assembly (FSCA) domain-like"/>
    <property type="match status" value="1"/>
</dbReference>
<comment type="caution">
    <text evidence="4">The sequence shown here is derived from an EMBL/GenBank/DDBJ whole genome shotgun (WGS) entry which is preliminary data.</text>
</comment>
<proteinExistence type="predicted"/>
<feature type="region of interest" description="Disordered" evidence="2">
    <location>
        <begin position="170"/>
        <end position="190"/>
    </location>
</feature>
<evidence type="ECO:0000259" key="3">
    <source>
        <dbReference type="Pfam" id="PF01106"/>
    </source>
</evidence>
<organism evidence="4 5">
    <name type="scientific">Sphaerisporangium dianthi</name>
    <dbReference type="NCBI Taxonomy" id="1436120"/>
    <lineage>
        <taxon>Bacteria</taxon>
        <taxon>Bacillati</taxon>
        <taxon>Actinomycetota</taxon>
        <taxon>Actinomycetes</taxon>
        <taxon>Streptosporangiales</taxon>
        <taxon>Streptosporangiaceae</taxon>
        <taxon>Sphaerisporangium</taxon>
    </lineage>
</organism>
<protein>
    <submittedName>
        <fullName evidence="4">NifU family protein</fullName>
    </submittedName>
</protein>
<comment type="function">
    <text evidence="1">May be involved in the formation or repair of [Fe-S] clusters present in iron-sulfur proteins.</text>
</comment>
<dbReference type="InterPro" id="IPR001075">
    <property type="entry name" value="NIF_FeS_clus_asmbl_NifU_C"/>
</dbReference>
<evidence type="ECO:0000256" key="2">
    <source>
        <dbReference type="SAM" id="MobiDB-lite"/>
    </source>
</evidence>
<dbReference type="PANTHER" id="PTHR11178">
    <property type="entry name" value="IRON-SULFUR CLUSTER SCAFFOLD PROTEIN NFU-RELATED"/>
    <property type="match status" value="1"/>
</dbReference>
<dbReference type="EMBL" id="JBHSFP010000005">
    <property type="protein sequence ID" value="MFC4531214.1"/>
    <property type="molecule type" value="Genomic_DNA"/>
</dbReference>
<reference evidence="5" key="1">
    <citation type="journal article" date="2019" name="Int. J. Syst. Evol. Microbiol.">
        <title>The Global Catalogue of Microorganisms (GCM) 10K type strain sequencing project: providing services to taxonomists for standard genome sequencing and annotation.</title>
        <authorList>
            <consortium name="The Broad Institute Genomics Platform"/>
            <consortium name="The Broad Institute Genome Sequencing Center for Infectious Disease"/>
            <person name="Wu L."/>
            <person name="Ma J."/>
        </authorList>
    </citation>
    <scope>NUCLEOTIDE SEQUENCE [LARGE SCALE GENOMIC DNA]</scope>
    <source>
        <strain evidence="5">CGMCC 4.7132</strain>
    </source>
</reference>
<gene>
    <name evidence="4" type="ORF">ACFO60_10610</name>
</gene>
<dbReference type="Proteomes" id="UP001596004">
    <property type="component" value="Unassembled WGS sequence"/>
</dbReference>
<evidence type="ECO:0000256" key="1">
    <source>
        <dbReference type="ARBA" id="ARBA00049958"/>
    </source>
</evidence>
<feature type="domain" description="NIF system FeS cluster assembly NifU C-terminal" evidence="3">
    <location>
        <begin position="94"/>
        <end position="158"/>
    </location>
</feature>
<evidence type="ECO:0000313" key="4">
    <source>
        <dbReference type="EMBL" id="MFC4531214.1"/>
    </source>
</evidence>
<accession>A0ABV9CFD8</accession>
<keyword evidence="5" id="KW-1185">Reference proteome</keyword>
<dbReference type="Pfam" id="PF01106">
    <property type="entry name" value="NifU"/>
    <property type="match status" value="1"/>
</dbReference>
<dbReference type="PANTHER" id="PTHR11178:SF51">
    <property type="entry name" value="FE_S BIOGENESIS PROTEIN NFUA"/>
    <property type="match status" value="1"/>
</dbReference>
<evidence type="ECO:0000313" key="5">
    <source>
        <dbReference type="Proteomes" id="UP001596004"/>
    </source>
</evidence>
<sequence length="190" mass="19899">MPPDQQGGPVRAAGERVEALIDELGALADPVARARAEELVRALLDLYGAGLERVMDIVVEDEATEVLRRLAGDELVSGLLVLHDLHPLGTEDRVRAALDAVRPALGLHEGGVELLGVDEAGVVRLRLSGNCHGCGSSQATVSAAIEKAVLRAAPEVSRLEVDGVADTSSPLLQIRRRPPGPCPVPEEAAP</sequence>
<name>A0ABV9CFD8_9ACTN</name>